<dbReference type="EMBL" id="BAABWU010000019">
    <property type="protein sequence ID" value="GAA6198172.1"/>
    <property type="molecule type" value="Genomic_DNA"/>
</dbReference>
<proteinExistence type="predicted"/>
<evidence type="ECO:0000313" key="2">
    <source>
        <dbReference type="Proteomes" id="UP001441944"/>
    </source>
</evidence>
<reference evidence="1 2" key="1">
    <citation type="submission" date="2024-04" db="EMBL/GenBank/DDBJ databases">
        <title>Draft genome sequence of Pseudophaeobacter arcticus NBRC 116598.</title>
        <authorList>
            <person name="Miyakawa T."/>
            <person name="Kusuya Y."/>
            <person name="Miura T."/>
        </authorList>
    </citation>
    <scope>NUCLEOTIDE SEQUENCE [LARGE SCALE GENOMIC DNA]</scope>
    <source>
        <strain evidence="1 2">SU-CL00105</strain>
    </source>
</reference>
<organism evidence="1 2">
    <name type="scientific">Pseudophaeobacter arcticus</name>
    <dbReference type="NCBI Taxonomy" id="385492"/>
    <lineage>
        <taxon>Bacteria</taxon>
        <taxon>Pseudomonadati</taxon>
        <taxon>Pseudomonadota</taxon>
        <taxon>Alphaproteobacteria</taxon>
        <taxon>Rhodobacterales</taxon>
        <taxon>Paracoccaceae</taxon>
        <taxon>Pseudophaeobacter</taxon>
    </lineage>
</organism>
<accession>A0ABQ0AQM1</accession>
<evidence type="ECO:0000313" key="1">
    <source>
        <dbReference type="EMBL" id="GAA6198172.1"/>
    </source>
</evidence>
<keyword evidence="2" id="KW-1185">Reference proteome</keyword>
<comment type="caution">
    <text evidence="1">The sequence shown here is derived from an EMBL/GenBank/DDBJ whole genome shotgun (WGS) entry which is preliminary data.</text>
</comment>
<protein>
    <submittedName>
        <fullName evidence="1">Uncharacterized protein</fullName>
    </submittedName>
</protein>
<sequence length="70" mass="7496">MVADNPKVKDFSALDRYLSAASWQGADGLVAPVCCPPIGLEPEHCPPSRKWQIILTAAFERGLQADNTGA</sequence>
<name>A0ABQ0AQM1_9RHOB</name>
<dbReference type="Proteomes" id="UP001441944">
    <property type="component" value="Unassembled WGS sequence"/>
</dbReference>
<gene>
    <name evidence="1" type="ORF">NBRC116598_36170</name>
</gene>